<dbReference type="Proteomes" id="UP000651208">
    <property type="component" value="Unassembled WGS sequence"/>
</dbReference>
<sequence length="127" mass="15002">MDLCPCCSGQLYKNCCQPYHLWRKNAPNAEILMRSRYSAYALRQADYLIKTWHPKTLPSKLAEEISDAKWIDLVIHKSWAGKETNEAYVEFTARYRNKNGKAERMHETSHFIKQGDHWFYIDGIFNV</sequence>
<evidence type="ECO:0000259" key="1">
    <source>
        <dbReference type="Pfam" id="PF17775"/>
    </source>
</evidence>
<evidence type="ECO:0000313" key="3">
    <source>
        <dbReference type="Proteomes" id="UP000651208"/>
    </source>
</evidence>
<accession>A0ABR7QYA4</accession>
<dbReference type="EMBL" id="JABURY010000016">
    <property type="protein sequence ID" value="MBC9131070.1"/>
    <property type="molecule type" value="Genomic_DNA"/>
</dbReference>
<keyword evidence="3" id="KW-1185">Reference proteome</keyword>
<organism evidence="2 3">
    <name type="scientific">Frischella japonica</name>
    <dbReference type="NCBI Taxonomy" id="2741544"/>
    <lineage>
        <taxon>Bacteria</taxon>
        <taxon>Pseudomonadati</taxon>
        <taxon>Pseudomonadota</taxon>
        <taxon>Gammaproteobacteria</taxon>
        <taxon>Orbales</taxon>
        <taxon>Orbaceae</taxon>
        <taxon>Frischella</taxon>
    </lineage>
</organism>
<reference evidence="2 3" key="1">
    <citation type="submission" date="2020-06" db="EMBL/GenBank/DDBJ databases">
        <title>Frischella cerana isolated from Apis cerana gut homogenate.</title>
        <authorList>
            <person name="Wolter L.A."/>
            <person name="Suenami S."/>
            <person name="Miyazaki R."/>
        </authorList>
    </citation>
    <scope>NUCLEOTIDE SEQUENCE [LARGE SCALE GENOMIC DNA]</scope>
    <source>
        <strain evidence="2 3">Ac13</strain>
    </source>
</reference>
<dbReference type="PANTHER" id="PTHR33747">
    <property type="entry name" value="UPF0225 PROTEIN SCO1677"/>
    <property type="match status" value="1"/>
</dbReference>
<dbReference type="PANTHER" id="PTHR33747:SF1">
    <property type="entry name" value="ADENYLATE CYCLASE-ASSOCIATED CAP C-TERMINAL DOMAIN-CONTAINING PROTEIN"/>
    <property type="match status" value="1"/>
</dbReference>
<dbReference type="InterPro" id="IPR048469">
    <property type="entry name" value="YchJ-like_M"/>
</dbReference>
<proteinExistence type="predicted"/>
<gene>
    <name evidence="2" type="ORF">FcAc13_07075</name>
</gene>
<evidence type="ECO:0000313" key="2">
    <source>
        <dbReference type="EMBL" id="MBC9131070.1"/>
    </source>
</evidence>
<feature type="domain" description="YchJ-like middle NTF2-like" evidence="1">
    <location>
        <begin position="28"/>
        <end position="123"/>
    </location>
</feature>
<name>A0ABR7QYA4_9GAMM</name>
<dbReference type="InterPro" id="IPR032710">
    <property type="entry name" value="NTF2-like_dom_sf"/>
</dbReference>
<dbReference type="SUPFAM" id="SSF54427">
    <property type="entry name" value="NTF2-like"/>
    <property type="match status" value="1"/>
</dbReference>
<dbReference type="InterPro" id="IPR004027">
    <property type="entry name" value="SEC_C_motif"/>
</dbReference>
<comment type="caution">
    <text evidence="2">The sequence shown here is derived from an EMBL/GenBank/DDBJ whole genome shotgun (WGS) entry which is preliminary data.</text>
</comment>
<dbReference type="Pfam" id="PF02810">
    <property type="entry name" value="SEC-C"/>
    <property type="match status" value="1"/>
</dbReference>
<protein>
    <submittedName>
        <fullName evidence="2">SEC-C domain-containing protein</fullName>
    </submittedName>
</protein>
<dbReference type="Pfam" id="PF17775">
    <property type="entry name" value="YchJ_M-like"/>
    <property type="match status" value="1"/>
</dbReference>
<dbReference type="Gene3D" id="3.10.450.50">
    <property type="match status" value="1"/>
</dbReference>